<feature type="compositionally biased region" description="Basic and acidic residues" evidence="1">
    <location>
        <begin position="96"/>
        <end position="106"/>
    </location>
</feature>
<dbReference type="Proteomes" id="UP000001176">
    <property type="component" value="Chromosome"/>
</dbReference>
<dbReference type="AlphaFoldDB" id="A9HCX8"/>
<proteinExistence type="predicted"/>
<gene>
    <name evidence="2" type="ordered locus">GDI1069</name>
</gene>
<reference evidence="2 3" key="1">
    <citation type="journal article" date="2009" name="BMC Genomics">
        <title>Complete genome sequence of the sugarcane nitrogen-fixing endophyte Gluconacetobacter diazotrophicus Pal5.</title>
        <authorList>
            <person name="Bertalan M."/>
            <person name="Albano R."/>
            <person name="Padua V."/>
            <person name="Rouws L."/>
            <person name="Rojas C."/>
            <person name="Hemerly A."/>
            <person name="Teixeira K."/>
            <person name="Schwab S."/>
            <person name="Araujo J."/>
            <person name="Oliveira A."/>
            <person name="Franca L."/>
            <person name="Magalhaes V."/>
            <person name="Alqueres S."/>
            <person name="Cardoso A."/>
            <person name="Almeida W."/>
            <person name="Loureiro M.M."/>
            <person name="Nogueira E."/>
            <person name="Cidade D."/>
            <person name="Oliveira D."/>
            <person name="Simao T."/>
            <person name="Macedo J."/>
            <person name="Valadao A."/>
            <person name="Dreschsel M."/>
            <person name="Freitas F."/>
            <person name="Vidal M."/>
            <person name="Guedes H."/>
            <person name="Rodrigues E."/>
            <person name="Meneses C."/>
            <person name="Brioso P."/>
            <person name="Pozzer L."/>
            <person name="Figueiredo D."/>
            <person name="Montano H."/>
            <person name="Junior J."/>
            <person name="Filho G."/>
            <person name="Flores V."/>
            <person name="Ferreira B."/>
            <person name="Branco A."/>
            <person name="Gonzalez P."/>
            <person name="Guillobel H."/>
            <person name="Lemos M."/>
            <person name="Seibel L."/>
            <person name="Macedo J."/>
            <person name="Alves-Ferreira M."/>
            <person name="Sachetto-Martins G."/>
            <person name="Coelho A."/>
            <person name="Santos E."/>
            <person name="Amaral G."/>
            <person name="Neves A."/>
            <person name="Pacheco A.B."/>
            <person name="Carvalho D."/>
            <person name="Lery L."/>
            <person name="Bisch P."/>
            <person name="Rossle S.C."/>
            <person name="Urmenyi T."/>
            <person name="Kruger W.V."/>
            <person name="Martins O."/>
            <person name="Baldani J.I."/>
            <person name="Ferreira P.C."/>
        </authorList>
    </citation>
    <scope>NUCLEOTIDE SEQUENCE [LARGE SCALE GENOMIC DNA]</scope>
    <source>
        <strain evidence="3">ATCC 49037 / DSM 5601 / CCUG 37298 / CIP 103539 / LMG 7603 / PAl5</strain>
    </source>
</reference>
<protein>
    <submittedName>
        <fullName evidence="2">Uncharacterized protein</fullName>
    </submittedName>
</protein>
<organism evidence="2 3">
    <name type="scientific">Gluconacetobacter diazotrophicus (strain ATCC 49037 / DSM 5601 / CCUG 37298 / CIP 103539 / LMG 7603 / PAl5)</name>
    <dbReference type="NCBI Taxonomy" id="272568"/>
    <lineage>
        <taxon>Bacteria</taxon>
        <taxon>Pseudomonadati</taxon>
        <taxon>Pseudomonadota</taxon>
        <taxon>Alphaproteobacteria</taxon>
        <taxon>Acetobacterales</taxon>
        <taxon>Acetobacteraceae</taxon>
        <taxon>Gluconacetobacter</taxon>
    </lineage>
</organism>
<evidence type="ECO:0000313" key="3">
    <source>
        <dbReference type="Proteomes" id="UP000001176"/>
    </source>
</evidence>
<dbReference type="KEGG" id="gdi:GDI1069"/>
<accession>A9HCX8</accession>
<evidence type="ECO:0000256" key="1">
    <source>
        <dbReference type="SAM" id="MobiDB-lite"/>
    </source>
</evidence>
<dbReference type="EMBL" id="AM889285">
    <property type="protein sequence ID" value="CAP55012.1"/>
    <property type="molecule type" value="Genomic_DNA"/>
</dbReference>
<name>A9HCX8_GLUDA</name>
<keyword evidence="3" id="KW-1185">Reference proteome</keyword>
<sequence>MRRSTDDSVLLTPHLIHKTLRIINSYSSYHRMFCFCRPPDYARIRQSTHTPTIADTSTIVPPQKYNVIALKYSFFMPHDLVLSRRKGQDDDGQGSHGDDWADRAGQ</sequence>
<evidence type="ECO:0000313" key="2">
    <source>
        <dbReference type="EMBL" id="CAP55012.1"/>
    </source>
</evidence>
<feature type="region of interest" description="Disordered" evidence="1">
    <location>
        <begin position="84"/>
        <end position="106"/>
    </location>
</feature>